<sequence>MRRITHRPSTSHQISWALWEGDPWVGGLSVSGPGRNVSVGQYRPVPIEQRVDRRTYQLFIVLEHLELYPRRRRTRFLQTSCETPAPKVLDHSGILGEYPTRSSRTPSTPSRVSASSEHSRPALCAGDGGEINCGNRSSPYTGRVTFILVLFPRSIDRSIVEFLWVPDNPLASTWVAGHLLPQLIHRMFGSFSTNPRRSLGGARSGRMVTTSAG</sequence>
<accession>A0AAD7C2F4</accession>
<dbReference type="EMBL" id="JARKIF010000006">
    <property type="protein sequence ID" value="KAJ7636861.1"/>
    <property type="molecule type" value="Genomic_DNA"/>
</dbReference>
<organism evidence="2 3">
    <name type="scientific">Roridomyces roridus</name>
    <dbReference type="NCBI Taxonomy" id="1738132"/>
    <lineage>
        <taxon>Eukaryota</taxon>
        <taxon>Fungi</taxon>
        <taxon>Dikarya</taxon>
        <taxon>Basidiomycota</taxon>
        <taxon>Agaricomycotina</taxon>
        <taxon>Agaricomycetes</taxon>
        <taxon>Agaricomycetidae</taxon>
        <taxon>Agaricales</taxon>
        <taxon>Marasmiineae</taxon>
        <taxon>Mycenaceae</taxon>
        <taxon>Roridomyces</taxon>
    </lineage>
</organism>
<comment type="caution">
    <text evidence="2">The sequence shown here is derived from an EMBL/GenBank/DDBJ whole genome shotgun (WGS) entry which is preliminary data.</text>
</comment>
<evidence type="ECO:0000256" key="1">
    <source>
        <dbReference type="SAM" id="MobiDB-lite"/>
    </source>
</evidence>
<feature type="compositionally biased region" description="Low complexity" evidence="1">
    <location>
        <begin position="99"/>
        <end position="116"/>
    </location>
</feature>
<feature type="region of interest" description="Disordered" evidence="1">
    <location>
        <begin position="91"/>
        <end position="121"/>
    </location>
</feature>
<proteinExistence type="predicted"/>
<name>A0AAD7C2F4_9AGAR</name>
<evidence type="ECO:0000313" key="2">
    <source>
        <dbReference type="EMBL" id="KAJ7636861.1"/>
    </source>
</evidence>
<dbReference type="Proteomes" id="UP001221142">
    <property type="component" value="Unassembled WGS sequence"/>
</dbReference>
<keyword evidence="3" id="KW-1185">Reference proteome</keyword>
<dbReference type="AlphaFoldDB" id="A0AAD7C2F4"/>
<protein>
    <submittedName>
        <fullName evidence="2">Uncharacterized protein</fullName>
    </submittedName>
</protein>
<reference evidence="2" key="1">
    <citation type="submission" date="2023-03" db="EMBL/GenBank/DDBJ databases">
        <title>Massive genome expansion in bonnet fungi (Mycena s.s.) driven by repeated elements and novel gene families across ecological guilds.</title>
        <authorList>
            <consortium name="Lawrence Berkeley National Laboratory"/>
            <person name="Harder C.B."/>
            <person name="Miyauchi S."/>
            <person name="Viragh M."/>
            <person name="Kuo A."/>
            <person name="Thoen E."/>
            <person name="Andreopoulos B."/>
            <person name="Lu D."/>
            <person name="Skrede I."/>
            <person name="Drula E."/>
            <person name="Henrissat B."/>
            <person name="Morin E."/>
            <person name="Kohler A."/>
            <person name="Barry K."/>
            <person name="LaButti K."/>
            <person name="Morin E."/>
            <person name="Salamov A."/>
            <person name="Lipzen A."/>
            <person name="Mereny Z."/>
            <person name="Hegedus B."/>
            <person name="Baldrian P."/>
            <person name="Stursova M."/>
            <person name="Weitz H."/>
            <person name="Taylor A."/>
            <person name="Grigoriev I.V."/>
            <person name="Nagy L.G."/>
            <person name="Martin F."/>
            <person name="Kauserud H."/>
        </authorList>
    </citation>
    <scope>NUCLEOTIDE SEQUENCE</scope>
    <source>
        <strain evidence="2">9284</strain>
    </source>
</reference>
<gene>
    <name evidence="2" type="ORF">FB45DRAFT_450712</name>
</gene>
<evidence type="ECO:0000313" key="3">
    <source>
        <dbReference type="Proteomes" id="UP001221142"/>
    </source>
</evidence>